<dbReference type="Pfam" id="PF00226">
    <property type="entry name" value="DnaJ"/>
    <property type="match status" value="1"/>
</dbReference>
<reference evidence="3 4" key="1">
    <citation type="journal article" date="2023" name="Hortic Res">
        <title>Pangenome of water caltrop reveals structural variations and asymmetric subgenome divergence after allopolyploidization.</title>
        <authorList>
            <person name="Zhang X."/>
            <person name="Chen Y."/>
            <person name="Wang L."/>
            <person name="Yuan Y."/>
            <person name="Fang M."/>
            <person name="Shi L."/>
            <person name="Lu R."/>
            <person name="Comes H.P."/>
            <person name="Ma Y."/>
            <person name="Chen Y."/>
            <person name="Huang G."/>
            <person name="Zhou Y."/>
            <person name="Zheng Z."/>
            <person name="Qiu Y."/>
        </authorList>
    </citation>
    <scope>NUCLEOTIDE SEQUENCE [LARGE SCALE GENOMIC DNA]</scope>
    <source>
        <strain evidence="3">F231</strain>
    </source>
</reference>
<proteinExistence type="predicted"/>
<feature type="compositionally biased region" description="Basic and acidic residues" evidence="1">
    <location>
        <begin position="400"/>
        <end position="425"/>
    </location>
</feature>
<dbReference type="InterPro" id="IPR001623">
    <property type="entry name" value="DnaJ_domain"/>
</dbReference>
<evidence type="ECO:0000313" key="4">
    <source>
        <dbReference type="Proteomes" id="UP001346149"/>
    </source>
</evidence>
<dbReference type="PANTHER" id="PTHR45089:SF24">
    <property type="entry name" value="DNAJ HEAT SHOCK N-TERMINAL DOMAIN-CONTAINING PROTEIN"/>
    <property type="match status" value="1"/>
</dbReference>
<dbReference type="SMART" id="SM00271">
    <property type="entry name" value="DnaJ"/>
    <property type="match status" value="1"/>
</dbReference>
<dbReference type="EMBL" id="JAXQNO010000005">
    <property type="protein sequence ID" value="KAK4797590.1"/>
    <property type="molecule type" value="Genomic_DNA"/>
</dbReference>
<evidence type="ECO:0000256" key="1">
    <source>
        <dbReference type="SAM" id="MobiDB-lite"/>
    </source>
</evidence>
<dbReference type="Proteomes" id="UP001346149">
    <property type="component" value="Unassembled WGS sequence"/>
</dbReference>
<dbReference type="PRINTS" id="PR00625">
    <property type="entry name" value="JDOMAIN"/>
</dbReference>
<dbReference type="PROSITE" id="PS50076">
    <property type="entry name" value="DNAJ_2"/>
    <property type="match status" value="1"/>
</dbReference>
<accession>A0AAN7MJL7</accession>
<dbReference type="AlphaFoldDB" id="A0AAN7MJL7"/>
<dbReference type="PANTHER" id="PTHR45089">
    <property type="entry name" value="DNAJ HEAT SHOCK AMINO-TERMINAL DOMAIN PROTEIN-RELATED"/>
    <property type="match status" value="1"/>
</dbReference>
<dbReference type="Gene3D" id="1.10.287.110">
    <property type="entry name" value="DnaJ domain"/>
    <property type="match status" value="1"/>
</dbReference>
<feature type="compositionally biased region" description="Basic and acidic residues" evidence="1">
    <location>
        <begin position="246"/>
        <end position="257"/>
    </location>
</feature>
<dbReference type="InterPro" id="IPR024593">
    <property type="entry name" value="DUF3444"/>
</dbReference>
<dbReference type="Pfam" id="PF11926">
    <property type="entry name" value="DUF3444"/>
    <property type="match status" value="2"/>
</dbReference>
<name>A0AAN7MJL7_TRANT</name>
<feature type="compositionally biased region" description="Basic and acidic residues" evidence="1">
    <location>
        <begin position="433"/>
        <end position="442"/>
    </location>
</feature>
<organism evidence="3 4">
    <name type="scientific">Trapa natans</name>
    <name type="common">Water chestnut</name>
    <dbReference type="NCBI Taxonomy" id="22666"/>
    <lineage>
        <taxon>Eukaryota</taxon>
        <taxon>Viridiplantae</taxon>
        <taxon>Streptophyta</taxon>
        <taxon>Embryophyta</taxon>
        <taxon>Tracheophyta</taxon>
        <taxon>Spermatophyta</taxon>
        <taxon>Magnoliopsida</taxon>
        <taxon>eudicotyledons</taxon>
        <taxon>Gunneridae</taxon>
        <taxon>Pentapetalae</taxon>
        <taxon>rosids</taxon>
        <taxon>malvids</taxon>
        <taxon>Myrtales</taxon>
        <taxon>Lythraceae</taxon>
        <taxon>Trapa</taxon>
    </lineage>
</organism>
<evidence type="ECO:0000259" key="2">
    <source>
        <dbReference type="PROSITE" id="PS50076"/>
    </source>
</evidence>
<keyword evidence="4" id="KW-1185">Reference proteome</keyword>
<dbReference type="SUPFAM" id="SSF46565">
    <property type="entry name" value="Chaperone J-domain"/>
    <property type="match status" value="1"/>
</dbReference>
<protein>
    <recommendedName>
        <fullName evidence="2">J domain-containing protein</fullName>
    </recommendedName>
</protein>
<gene>
    <name evidence="3" type="ORF">SAY86_029916</name>
</gene>
<feature type="compositionally biased region" description="Polar residues" evidence="1">
    <location>
        <begin position="286"/>
        <end position="302"/>
    </location>
</feature>
<feature type="domain" description="J" evidence="2">
    <location>
        <begin position="67"/>
        <end position="131"/>
    </location>
</feature>
<dbReference type="InterPro" id="IPR036869">
    <property type="entry name" value="J_dom_sf"/>
</dbReference>
<feature type="region of interest" description="Disordered" evidence="1">
    <location>
        <begin position="245"/>
        <end position="442"/>
    </location>
</feature>
<dbReference type="CDD" id="cd06257">
    <property type="entry name" value="DnaJ"/>
    <property type="match status" value="1"/>
</dbReference>
<evidence type="ECO:0000313" key="3">
    <source>
        <dbReference type="EMBL" id="KAK4797590.1"/>
    </source>
</evidence>
<comment type="caution">
    <text evidence="3">The sequence shown here is derived from an EMBL/GenBank/DDBJ whole genome shotgun (WGS) entry which is preliminary data.</text>
</comment>
<feature type="compositionally biased region" description="Basic and acidic residues" evidence="1">
    <location>
        <begin position="382"/>
        <end position="391"/>
    </location>
</feature>
<sequence>MDCNKEEAIRAKTLAEKKMENKDFHGAHKIALRAQQLYSDLENISQMLLVCEIHCYAEKKFLGIELDWYGILQVERTADEATIKKQYRKFALQLHPDKNKFPGAEAAFKLIGEAQGILLDKEKRRVHDKKWNAHLAGVRNTSFSRAATTNQAKPKDNSIPSSRQEKNFRENFASFNIHCPRQPPPPPQTGFPYIQPTFWTICPFCSVRYQYHKGVVNKSIICQNCLKNFIAYDLNIPGVSPFTNVDMKKPHERRSPEQKPFPNHGYSKVDLGRKGSSTAETRRSEVPQTTGNQGISPSSCKVNSRKRRKRGDEESSESINSEGSTESEKEEEVVAEGGHFQGNQKSEQPVRRSGRQRQKVSYKDSLSEDDEEVVVSPQMDEENGHPPDKENNPLQSDASKPAKLDGEQVEKDKKSAVFDESKLSEEDSVSTEAGEKPETYEYPDPDFHDFDKDRQEGCFSVGQIWAAYDSLEGMPRFYARIRKVVSPGFKLKVTWLEPFPDKKDEKRWVSKNLPVSCGKFVLGDTEEIEDRIMFSHRMYFEQVSNKVYIIYPNKGETWAIFKNWNIGWYSDPDSHKKNEYEFVEILSEYDVKVGINVAYLCKVKSFTSVFARTSSDRNSSFRISPEELYRFSHRIPSFKLTGEEREGVPKGCFELDPASISLNMEEIDLSDDHGHVDEVRAQWQPSHTNDKVTQVFGTHVCGSDVGQIQIPDSEFHNFDVSKSPKNFQIGQVWALYSDEDSLPKYYCQIVKVISSPQFKLHIRWLSLCMLPKGVTGWKDKDMPMGCGIFKVKKGNRDIYTSTASFSHCMKAECGKHRTFEIFPEKGDVWALYKHWNLNMNRSDLENSDYIFVEVIERNDSMVRVSVLERVDGFNSVFKYQLKGRSQITLKIPIAEILKFSHQVPAIQLSEERNGSLRGCWELDPAALPVHFFRLSCVLRGLRESDIAVCSLVQCGLLGYSAT</sequence>